<dbReference type="RefSeq" id="WP_134842950.1">
    <property type="nucleotide sequence ID" value="NZ_SGVY01000008.1"/>
</dbReference>
<evidence type="ECO:0000313" key="2">
    <source>
        <dbReference type="Proteomes" id="UP000297872"/>
    </source>
</evidence>
<dbReference type="Proteomes" id="UP000297872">
    <property type="component" value="Unassembled WGS sequence"/>
</dbReference>
<dbReference type="AlphaFoldDB" id="A0A4Y8VRG9"/>
<protein>
    <submittedName>
        <fullName evidence="1">Uncharacterized protein</fullName>
    </submittedName>
</protein>
<dbReference type="GeneID" id="302994592"/>
<gene>
    <name evidence="1" type="ORF">EXN75_04695</name>
</gene>
<accession>A0A4Y8VRG9</accession>
<keyword evidence="2" id="KW-1185">Reference proteome</keyword>
<sequence>MRKVIGLILLAILWGRYLYAVEFPQVIWLYSSQTAKKNVINRFDSCLVSHGIETHHFQLHLNNQNTCLENLTDSLHLYLTSQISTRNKNLVLFPVEECTYIAMKEAVSNKNVIMLLALSGVFLNGSDYLYNKVSLAENIKRENHQVVDVDKTDYLRNVFQIIQKGKFEKKPKKGKYLTKAEFLFFTNSLARSFARFDSGQILQQMKCPIYAIYTNQDLSWDFLSHQEFLQCQLNQTDILYETLGPMQYSVDEQKVGVFDFLINKILKFYDNVYEE</sequence>
<organism evidence="1 2">
    <name type="scientific">Segatella hominis</name>
    <dbReference type="NCBI Taxonomy" id="2518605"/>
    <lineage>
        <taxon>Bacteria</taxon>
        <taxon>Pseudomonadati</taxon>
        <taxon>Bacteroidota</taxon>
        <taxon>Bacteroidia</taxon>
        <taxon>Bacteroidales</taxon>
        <taxon>Prevotellaceae</taxon>
        <taxon>Segatella</taxon>
    </lineage>
</organism>
<dbReference type="EMBL" id="SGVY01000008">
    <property type="protein sequence ID" value="TFH83045.1"/>
    <property type="molecule type" value="Genomic_DNA"/>
</dbReference>
<reference evidence="1 2" key="1">
    <citation type="submission" date="2019-02" db="EMBL/GenBank/DDBJ databases">
        <title>Draft Genome Sequence of the Prevotella sp. BCRC 81118, Isolated from Human Feces.</title>
        <authorList>
            <person name="Huang C.-H."/>
        </authorList>
    </citation>
    <scope>NUCLEOTIDE SEQUENCE [LARGE SCALE GENOMIC DNA]</scope>
    <source>
        <strain evidence="1 2">BCRC 81118</strain>
    </source>
</reference>
<name>A0A4Y8VRG9_9BACT</name>
<comment type="caution">
    <text evidence="1">The sequence shown here is derived from an EMBL/GenBank/DDBJ whole genome shotgun (WGS) entry which is preliminary data.</text>
</comment>
<evidence type="ECO:0000313" key="1">
    <source>
        <dbReference type="EMBL" id="TFH83045.1"/>
    </source>
</evidence>
<proteinExistence type="predicted"/>